<dbReference type="SUPFAM" id="SSF54373">
    <property type="entry name" value="FAD-linked reductases, C-terminal domain"/>
    <property type="match status" value="1"/>
</dbReference>
<dbReference type="GO" id="GO:0016491">
    <property type="term" value="F:oxidoreductase activity"/>
    <property type="evidence" value="ECO:0007669"/>
    <property type="project" value="UniProtKB-KW"/>
</dbReference>
<organism evidence="3 4">
    <name type="scientific">Pseudomonas brassicacearum</name>
    <dbReference type="NCBI Taxonomy" id="930166"/>
    <lineage>
        <taxon>Bacteria</taxon>
        <taxon>Pseudomonadati</taxon>
        <taxon>Pseudomonadota</taxon>
        <taxon>Gammaproteobacteria</taxon>
        <taxon>Pseudomonadales</taxon>
        <taxon>Pseudomonadaceae</taxon>
        <taxon>Pseudomonas</taxon>
    </lineage>
</organism>
<name>A0A423JXI9_9PSED</name>
<comment type="caution">
    <text evidence="3">The sequence shown here is derived from an EMBL/GenBank/DDBJ whole genome shotgun (WGS) entry which is preliminary data.</text>
</comment>
<dbReference type="PANTHER" id="PTHR13847:SF289">
    <property type="entry name" value="GLYCINE OXIDASE"/>
    <property type="match status" value="1"/>
</dbReference>
<dbReference type="InterPro" id="IPR006076">
    <property type="entry name" value="FAD-dep_OxRdtase"/>
</dbReference>
<dbReference type="AlphaFoldDB" id="A0A423JXI9"/>
<dbReference type="Pfam" id="PF01266">
    <property type="entry name" value="DAO"/>
    <property type="match status" value="1"/>
</dbReference>
<dbReference type="Gene3D" id="3.30.9.10">
    <property type="entry name" value="D-Amino Acid Oxidase, subunit A, domain 2"/>
    <property type="match status" value="1"/>
</dbReference>
<keyword evidence="1" id="KW-0560">Oxidoreductase</keyword>
<evidence type="ECO:0000259" key="2">
    <source>
        <dbReference type="Pfam" id="PF01266"/>
    </source>
</evidence>
<evidence type="ECO:0000313" key="3">
    <source>
        <dbReference type="EMBL" id="RON42397.1"/>
    </source>
</evidence>
<sequence>MTRTSGCDALVVGAGVVGIATALQLQLAGLEVLLLDQNPPASGTSSGNAGAIAISEVLPLADAKTLRKIPGWLFDPMGPLAVRWRYLPTLAPWLSRYLLASRAGSVSKLTQQLAYLLGRTLSDLQPLVVRSGLDGMWRRQGALMVYATQKELRADLEGWKLRGKHGVNWQLCNPEQVYSLEPALSAQWRNAVSITDFSHVEDPYLFTMGLFQQFIAEGGRFEQHPVAALRQQGGKVTGVMLRDGQTIDSSRVIVASGVWSDHFSQPISQHLPLESERGYHLTLPHAQSPLKRYVMNHSESFVVLPMGNGALRLAGTVELASRYAAPDYRRARMLLSKAESMLGTLNTEGMTEWMGNRPSVPETVPVIGPSAKVDQLYFATGHGHLGLTLSATTGAMLRDHIVGKQPIPEEYRPSRY</sequence>
<evidence type="ECO:0000313" key="4">
    <source>
        <dbReference type="Proteomes" id="UP000286351"/>
    </source>
</evidence>
<evidence type="ECO:0000256" key="1">
    <source>
        <dbReference type="ARBA" id="ARBA00023002"/>
    </source>
</evidence>
<protein>
    <submittedName>
        <fullName evidence="3">Amino acid dehydrogenase</fullName>
    </submittedName>
</protein>
<gene>
    <name evidence="3" type="ORF">BK664_02120</name>
</gene>
<reference evidence="3 4" key="1">
    <citation type="submission" date="2016-10" db="EMBL/GenBank/DDBJ databases">
        <title>Comparative genome analysis of multiple Pseudomonas spp. focuses on biocontrol and plant growth promoting traits.</title>
        <authorList>
            <person name="Tao X.-Y."/>
            <person name="Taylor C.G."/>
        </authorList>
    </citation>
    <scope>NUCLEOTIDE SEQUENCE [LARGE SCALE GENOMIC DNA]</scope>
    <source>
        <strain evidence="3 4">38D4</strain>
    </source>
</reference>
<dbReference type="EMBL" id="MOBO01000001">
    <property type="protein sequence ID" value="RON42397.1"/>
    <property type="molecule type" value="Genomic_DNA"/>
</dbReference>
<dbReference type="Proteomes" id="UP000286351">
    <property type="component" value="Unassembled WGS sequence"/>
</dbReference>
<dbReference type="Gene3D" id="3.50.50.60">
    <property type="entry name" value="FAD/NAD(P)-binding domain"/>
    <property type="match status" value="2"/>
</dbReference>
<dbReference type="InterPro" id="IPR036188">
    <property type="entry name" value="FAD/NAD-bd_sf"/>
</dbReference>
<proteinExistence type="predicted"/>
<dbReference type="SUPFAM" id="SSF51905">
    <property type="entry name" value="FAD/NAD(P)-binding domain"/>
    <property type="match status" value="1"/>
</dbReference>
<dbReference type="GO" id="GO:0005737">
    <property type="term" value="C:cytoplasm"/>
    <property type="evidence" value="ECO:0007669"/>
    <property type="project" value="TreeGrafter"/>
</dbReference>
<feature type="domain" description="FAD dependent oxidoreductase" evidence="2">
    <location>
        <begin position="8"/>
        <end position="398"/>
    </location>
</feature>
<accession>A0A423JXI9</accession>
<dbReference type="PANTHER" id="PTHR13847">
    <property type="entry name" value="SARCOSINE DEHYDROGENASE-RELATED"/>
    <property type="match status" value="1"/>
</dbReference>